<comment type="caution">
    <text evidence="4">The sequence shown here is derived from an EMBL/GenBank/DDBJ whole genome shotgun (WGS) entry which is preliminary data.</text>
</comment>
<reference evidence="4 5" key="1">
    <citation type="journal article" date="2016" name="MBio">
        <title>Lateral Gene Transfer in a Heavy Metal-Contaminated-Groundwater Microbial Community.</title>
        <authorList>
            <person name="Hemme C.L."/>
            <person name="Green S.J."/>
            <person name="Rishishwar L."/>
            <person name="Prakash O."/>
            <person name="Pettenato A."/>
            <person name="Chakraborty R."/>
            <person name="Deutschbauer A.M."/>
            <person name="Van Nostrand J.D."/>
            <person name="Wu L."/>
            <person name="He Z."/>
            <person name="Jordan I.K."/>
            <person name="Hazen T.C."/>
            <person name="Arkin A.P."/>
            <person name="Kostka J.E."/>
            <person name="Zhou J."/>
        </authorList>
    </citation>
    <scope>NUCLEOTIDE SEQUENCE [LARGE SCALE GENOMIC DNA]</scope>
    <source>
        <strain evidence="4 5">FW104-T7</strain>
    </source>
</reference>
<protein>
    <submittedName>
        <fullName evidence="4">Autotransporter</fullName>
    </submittedName>
</protein>
<dbReference type="Gene3D" id="2.40.160.20">
    <property type="match status" value="1"/>
</dbReference>
<dbReference type="Proteomes" id="UP000076131">
    <property type="component" value="Unassembled WGS sequence"/>
</dbReference>
<dbReference type="InterPro" id="IPR027385">
    <property type="entry name" value="Beta-barrel_OMP"/>
</dbReference>
<gene>
    <name evidence="4" type="ORF">RHOFW104T7_04780</name>
</gene>
<dbReference type="InterPro" id="IPR011250">
    <property type="entry name" value="OMP/PagP_B-barrel"/>
</dbReference>
<keyword evidence="1 2" id="KW-0732">Signal</keyword>
<dbReference type="AlphaFoldDB" id="A0A154QN16"/>
<dbReference type="SUPFAM" id="SSF56925">
    <property type="entry name" value="OMPA-like"/>
    <property type="match status" value="1"/>
</dbReference>
<keyword evidence="5" id="KW-1185">Reference proteome</keyword>
<proteinExistence type="predicted"/>
<evidence type="ECO:0000313" key="5">
    <source>
        <dbReference type="Proteomes" id="UP000076131"/>
    </source>
</evidence>
<feature type="signal peptide" evidence="2">
    <location>
        <begin position="1"/>
        <end position="25"/>
    </location>
</feature>
<evidence type="ECO:0000259" key="3">
    <source>
        <dbReference type="Pfam" id="PF13505"/>
    </source>
</evidence>
<dbReference type="STRING" id="416169.RHOFW104T7_04780"/>
<feature type="chain" id="PRO_5007600260" evidence="2">
    <location>
        <begin position="26"/>
        <end position="199"/>
    </location>
</feature>
<evidence type="ECO:0000256" key="1">
    <source>
        <dbReference type="ARBA" id="ARBA00022729"/>
    </source>
</evidence>
<feature type="domain" description="Outer membrane protein beta-barrel" evidence="3">
    <location>
        <begin position="16"/>
        <end position="199"/>
    </location>
</feature>
<organism evidence="4 5">
    <name type="scientific">Rhodanobacter thiooxydans</name>
    <dbReference type="NCBI Taxonomy" id="416169"/>
    <lineage>
        <taxon>Bacteria</taxon>
        <taxon>Pseudomonadati</taxon>
        <taxon>Pseudomonadota</taxon>
        <taxon>Gammaproteobacteria</taxon>
        <taxon>Lysobacterales</taxon>
        <taxon>Rhodanobacteraceae</taxon>
        <taxon>Rhodanobacter</taxon>
    </lineage>
</organism>
<sequence>MKTNKTLLALAFASAGLLAVPAVFAQSASTDKSGWFINGNVGQASLNHGPYDDSTTGYGINGGYRWALNPSVALGAEVGYNDLGNIHPKNIFNSQPVVDRGKSQLHGWTAGVNGHFNVTPNWYVSARTGIYGWKGHGLSNDANPVRKGLDDTSWYAGAGVGYDFSNNVSVGVNYDYYDAKKDRVNLSTDMVSVSAEYRF</sequence>
<accession>A0A154QN16</accession>
<dbReference type="EMBL" id="LVJS01000008">
    <property type="protein sequence ID" value="KZC25176.1"/>
    <property type="molecule type" value="Genomic_DNA"/>
</dbReference>
<evidence type="ECO:0000256" key="2">
    <source>
        <dbReference type="SAM" id="SignalP"/>
    </source>
</evidence>
<dbReference type="RefSeq" id="WP_063107515.1">
    <property type="nucleotide sequence ID" value="NZ_LVJS01000008.1"/>
</dbReference>
<name>A0A154QN16_9GAMM</name>
<evidence type="ECO:0000313" key="4">
    <source>
        <dbReference type="EMBL" id="KZC25176.1"/>
    </source>
</evidence>
<dbReference type="Pfam" id="PF13505">
    <property type="entry name" value="OMP_b-brl"/>
    <property type="match status" value="1"/>
</dbReference>
<dbReference type="eggNOG" id="COG3637">
    <property type="taxonomic scope" value="Bacteria"/>
</dbReference>